<dbReference type="Proteomes" id="UP000638648">
    <property type="component" value="Unassembled WGS sequence"/>
</dbReference>
<proteinExistence type="predicted"/>
<dbReference type="AlphaFoldDB" id="A0A927MXT5"/>
<gene>
    <name evidence="1" type="ORF">HEB94_005748</name>
</gene>
<protein>
    <submittedName>
        <fullName evidence="1">Uncharacterized protein</fullName>
    </submittedName>
</protein>
<dbReference type="RefSeq" id="WP_192752594.1">
    <property type="nucleotide sequence ID" value="NZ_BAABJL010000041.1"/>
</dbReference>
<keyword evidence="2" id="KW-1185">Reference proteome</keyword>
<comment type="caution">
    <text evidence="1">The sequence shown here is derived from an EMBL/GenBank/DDBJ whole genome shotgun (WGS) entry which is preliminary data.</text>
</comment>
<accession>A0A927MXT5</accession>
<reference evidence="1" key="1">
    <citation type="submission" date="2020-10" db="EMBL/GenBank/DDBJ databases">
        <title>Sequencing the genomes of 1000 actinobacteria strains.</title>
        <authorList>
            <person name="Klenk H.-P."/>
        </authorList>
    </citation>
    <scope>NUCLEOTIDE SEQUENCE</scope>
    <source>
        <strain evidence="1">DSM 45354</strain>
    </source>
</reference>
<sequence length="48" mass="4849">MTATFALAHPLANTQQVVAVPHHGAVACSTWGSIAIDLGAVLDAPAPR</sequence>
<evidence type="ECO:0000313" key="1">
    <source>
        <dbReference type="EMBL" id="MBE1608900.1"/>
    </source>
</evidence>
<evidence type="ECO:0000313" key="2">
    <source>
        <dbReference type="Proteomes" id="UP000638648"/>
    </source>
</evidence>
<dbReference type="EMBL" id="JADBEM010000001">
    <property type="protein sequence ID" value="MBE1608900.1"/>
    <property type="molecule type" value="Genomic_DNA"/>
</dbReference>
<name>A0A927MXT5_9ACTN</name>
<organism evidence="1 2">
    <name type="scientific">Actinopolymorpha pittospori</name>
    <dbReference type="NCBI Taxonomy" id="648752"/>
    <lineage>
        <taxon>Bacteria</taxon>
        <taxon>Bacillati</taxon>
        <taxon>Actinomycetota</taxon>
        <taxon>Actinomycetes</taxon>
        <taxon>Propionibacteriales</taxon>
        <taxon>Actinopolymorphaceae</taxon>
        <taxon>Actinopolymorpha</taxon>
    </lineage>
</organism>